<dbReference type="SMART" id="SM01117">
    <property type="entry name" value="Cyt-b5"/>
    <property type="match status" value="1"/>
</dbReference>
<feature type="domain" description="Cytochrome b5 heme-binding" evidence="5">
    <location>
        <begin position="8"/>
        <end position="84"/>
    </location>
</feature>
<keyword evidence="2" id="KW-0479">Metal-binding</keyword>
<evidence type="ECO:0000313" key="7">
    <source>
        <dbReference type="Proteomes" id="UP000178230"/>
    </source>
</evidence>
<dbReference type="SUPFAM" id="SSF55856">
    <property type="entry name" value="Cytochrome b5-like heme/steroid binding domain"/>
    <property type="match status" value="1"/>
</dbReference>
<dbReference type="InterPro" id="IPR050668">
    <property type="entry name" value="Cytochrome_b5"/>
</dbReference>
<protein>
    <recommendedName>
        <fullName evidence="5">Cytochrome b5 heme-binding domain-containing protein</fullName>
    </recommendedName>
</protein>
<name>A0A1F5YKE2_9BACT</name>
<dbReference type="InterPro" id="IPR001199">
    <property type="entry name" value="Cyt_B5-like_heme/steroid-bd"/>
</dbReference>
<dbReference type="GO" id="GO:0016020">
    <property type="term" value="C:membrane"/>
    <property type="evidence" value="ECO:0007669"/>
    <property type="project" value="TreeGrafter"/>
</dbReference>
<comment type="similarity">
    <text evidence="4">Belongs to the cytochrome b5 family.</text>
</comment>
<comment type="caution">
    <text evidence="6">The sequence shown here is derived from an EMBL/GenBank/DDBJ whole genome shotgun (WGS) entry which is preliminary data.</text>
</comment>
<accession>A0A1F5YKE2</accession>
<dbReference type="Proteomes" id="UP000178230">
    <property type="component" value="Unassembled WGS sequence"/>
</dbReference>
<dbReference type="GO" id="GO:0046872">
    <property type="term" value="F:metal ion binding"/>
    <property type="evidence" value="ECO:0007669"/>
    <property type="project" value="UniProtKB-KW"/>
</dbReference>
<dbReference type="Gene3D" id="3.10.120.10">
    <property type="entry name" value="Cytochrome b5-like heme/steroid binding domain"/>
    <property type="match status" value="1"/>
</dbReference>
<dbReference type="GO" id="GO:0020037">
    <property type="term" value="F:heme binding"/>
    <property type="evidence" value="ECO:0007669"/>
    <property type="project" value="TreeGrafter"/>
</dbReference>
<dbReference type="InterPro" id="IPR036400">
    <property type="entry name" value="Cyt_B5-like_heme/steroid_sf"/>
</dbReference>
<keyword evidence="1" id="KW-0349">Heme</keyword>
<evidence type="ECO:0000259" key="5">
    <source>
        <dbReference type="PROSITE" id="PS50255"/>
    </source>
</evidence>
<dbReference type="Pfam" id="PF00173">
    <property type="entry name" value="Cyt-b5"/>
    <property type="match status" value="1"/>
</dbReference>
<reference evidence="6 7" key="1">
    <citation type="journal article" date="2016" name="Nat. Commun.">
        <title>Thousands of microbial genomes shed light on interconnected biogeochemical processes in an aquifer system.</title>
        <authorList>
            <person name="Anantharaman K."/>
            <person name="Brown C.T."/>
            <person name="Hug L.A."/>
            <person name="Sharon I."/>
            <person name="Castelle C.J."/>
            <person name="Probst A.J."/>
            <person name="Thomas B.C."/>
            <person name="Singh A."/>
            <person name="Wilkins M.J."/>
            <person name="Karaoz U."/>
            <person name="Brodie E.L."/>
            <person name="Williams K.H."/>
            <person name="Hubbard S.S."/>
            <person name="Banfield J.F."/>
        </authorList>
    </citation>
    <scope>NUCLEOTIDE SEQUENCE [LARGE SCALE GENOMIC DNA]</scope>
</reference>
<evidence type="ECO:0000256" key="2">
    <source>
        <dbReference type="ARBA" id="ARBA00022723"/>
    </source>
</evidence>
<dbReference type="AlphaFoldDB" id="A0A1F5YKE2"/>
<evidence type="ECO:0000256" key="1">
    <source>
        <dbReference type="ARBA" id="ARBA00022617"/>
    </source>
</evidence>
<evidence type="ECO:0000313" key="6">
    <source>
        <dbReference type="EMBL" id="OGG00437.1"/>
    </source>
</evidence>
<dbReference type="PANTHER" id="PTHR19359">
    <property type="entry name" value="CYTOCHROME B5"/>
    <property type="match status" value="1"/>
</dbReference>
<dbReference type="EMBL" id="MFIY01000009">
    <property type="protein sequence ID" value="OGG00437.1"/>
    <property type="molecule type" value="Genomic_DNA"/>
</dbReference>
<sequence length="84" mass="9363">MTSTSPRESAHSLSEIAEHNNQDDCWMAIEGKVYDVTTYIDQHPDGMSILRGCGIEATEIYRQVAKHAPRGDELLPSYLIGTLK</sequence>
<keyword evidence="3" id="KW-0408">Iron</keyword>
<evidence type="ECO:0000256" key="4">
    <source>
        <dbReference type="ARBA" id="ARBA00038168"/>
    </source>
</evidence>
<proteinExistence type="inferred from homology"/>
<dbReference type="PROSITE" id="PS50255">
    <property type="entry name" value="CYTOCHROME_B5_2"/>
    <property type="match status" value="1"/>
</dbReference>
<organism evidence="6 7">
    <name type="scientific">Candidatus Gottesmanbacteria bacterium RBG_13_37_7</name>
    <dbReference type="NCBI Taxonomy" id="1798369"/>
    <lineage>
        <taxon>Bacteria</taxon>
        <taxon>Candidatus Gottesmaniibacteriota</taxon>
    </lineage>
</organism>
<gene>
    <name evidence="6" type="ORF">A2Y99_00460</name>
</gene>
<evidence type="ECO:0000256" key="3">
    <source>
        <dbReference type="ARBA" id="ARBA00023004"/>
    </source>
</evidence>